<dbReference type="InterPro" id="IPR002477">
    <property type="entry name" value="Peptidoglycan-bd-like"/>
</dbReference>
<dbReference type="AlphaFoldDB" id="A0A8T5UTW7"/>
<dbReference type="Gene3D" id="3.90.70.10">
    <property type="entry name" value="Cysteine proteinases"/>
    <property type="match status" value="1"/>
</dbReference>
<evidence type="ECO:0000313" key="3">
    <source>
        <dbReference type="EMBL" id="MBZ2165406.1"/>
    </source>
</evidence>
<dbReference type="Proteomes" id="UP000825933">
    <property type="component" value="Unassembled WGS sequence"/>
</dbReference>
<dbReference type="Pfam" id="PF13529">
    <property type="entry name" value="Peptidase_C39_2"/>
    <property type="match status" value="1"/>
</dbReference>
<reference evidence="4" key="1">
    <citation type="journal article" date="2022" name="Microbiol. Resour. Announc.">
        <title>Draft Genome Sequence of a Methanogenic Archaeon from West Spitsbergen Permafrost.</title>
        <authorList>
            <person name="Trubitsyn V."/>
            <person name="Rivkina E."/>
            <person name="Shcherbakova V."/>
        </authorList>
    </citation>
    <scope>NUCLEOTIDE SEQUENCE [LARGE SCALE GENOMIC DNA]</scope>
    <source>
        <strain evidence="4">VT</strain>
    </source>
</reference>
<keyword evidence="4" id="KW-1185">Reference proteome</keyword>
<evidence type="ECO:0000259" key="2">
    <source>
        <dbReference type="Pfam" id="PF13529"/>
    </source>
</evidence>
<feature type="domain" description="Peptidoglycan binding-like" evidence="1">
    <location>
        <begin position="29"/>
        <end position="66"/>
    </location>
</feature>
<name>A0A8T5UTW7_9EURY</name>
<dbReference type="EMBL" id="JAIOUQ010000004">
    <property type="protein sequence ID" value="MBZ2165406.1"/>
    <property type="molecule type" value="Genomic_DNA"/>
</dbReference>
<dbReference type="InterPro" id="IPR036366">
    <property type="entry name" value="PGBDSf"/>
</dbReference>
<organism evidence="3 4">
    <name type="scientific">Methanobacterium spitsbergense</name>
    <dbReference type="NCBI Taxonomy" id="2874285"/>
    <lineage>
        <taxon>Archaea</taxon>
        <taxon>Methanobacteriati</taxon>
        <taxon>Methanobacteriota</taxon>
        <taxon>Methanomada group</taxon>
        <taxon>Methanobacteria</taxon>
        <taxon>Methanobacteriales</taxon>
        <taxon>Methanobacteriaceae</taxon>
        <taxon>Methanobacterium</taxon>
    </lineage>
</organism>
<accession>A0A8T5UTW7</accession>
<gene>
    <name evidence="3" type="ORF">K8N75_05060</name>
</gene>
<dbReference type="Gene3D" id="1.10.101.10">
    <property type="entry name" value="PGBD-like superfamily/PGBD"/>
    <property type="match status" value="1"/>
</dbReference>
<dbReference type="Pfam" id="PF01471">
    <property type="entry name" value="PG_binding_1"/>
    <property type="match status" value="1"/>
</dbReference>
<sequence>MATKCVFTALKKGNKGPVQTKILQHSLGLKEDGIYGPVTETTVKAYQKKRGLVIDGIAGPITCTALNIWCTKPSSSTKVCSPATTFMMQPNNYTCGVTCLRMAASKHGLNPKYETVMALTGCNPTNGTGHSEKGKNGKWKNGMKGFITSHQGMGLAYAESFYRKDLSLNGLRQKIRECYDVYINLMTGPLEGWADYPHWVLVQCIDDDYVYINDPDRGSMIRQEKSDMEKAMDLNGNPDSIIAK</sequence>
<dbReference type="InterPro" id="IPR036365">
    <property type="entry name" value="PGBD-like_sf"/>
</dbReference>
<protein>
    <submittedName>
        <fullName evidence="3">Peptidase C39 family protein</fullName>
    </submittedName>
</protein>
<proteinExistence type="predicted"/>
<dbReference type="InterPro" id="IPR039564">
    <property type="entry name" value="Peptidase_C39-like"/>
</dbReference>
<comment type="caution">
    <text evidence="3">The sequence shown here is derived from an EMBL/GenBank/DDBJ whole genome shotgun (WGS) entry which is preliminary data.</text>
</comment>
<evidence type="ECO:0000313" key="4">
    <source>
        <dbReference type="Proteomes" id="UP000825933"/>
    </source>
</evidence>
<dbReference type="RefSeq" id="WP_223791035.1">
    <property type="nucleotide sequence ID" value="NZ_JAIOUQ010000004.1"/>
</dbReference>
<dbReference type="SUPFAM" id="SSF47090">
    <property type="entry name" value="PGBD-like"/>
    <property type="match status" value="1"/>
</dbReference>
<feature type="domain" description="Peptidase C39-like" evidence="2">
    <location>
        <begin position="87"/>
        <end position="215"/>
    </location>
</feature>
<evidence type="ECO:0000259" key="1">
    <source>
        <dbReference type="Pfam" id="PF01471"/>
    </source>
</evidence>